<accession>A0A8H7RYX8</accession>
<evidence type="ECO:0000256" key="2">
    <source>
        <dbReference type="SAM" id="Phobius"/>
    </source>
</evidence>
<feature type="transmembrane region" description="Helical" evidence="2">
    <location>
        <begin position="477"/>
        <end position="498"/>
    </location>
</feature>
<evidence type="ECO:0000259" key="3">
    <source>
        <dbReference type="PROSITE" id="PS50132"/>
    </source>
</evidence>
<dbReference type="InterPro" id="IPR044926">
    <property type="entry name" value="RGS_subdomain_2"/>
</dbReference>
<dbReference type="InterPro" id="IPR052246">
    <property type="entry name" value="Cell_Polariz_PKAAnc"/>
</dbReference>
<feature type="transmembrane region" description="Helical" evidence="2">
    <location>
        <begin position="393"/>
        <end position="415"/>
    </location>
</feature>
<dbReference type="PANTHER" id="PTHR13155">
    <property type="entry name" value="A-KINASE ANCHOR PROTEINS"/>
    <property type="match status" value="1"/>
</dbReference>
<feature type="domain" description="RGS" evidence="3">
    <location>
        <begin position="305"/>
        <end position="387"/>
    </location>
</feature>
<dbReference type="AlphaFoldDB" id="A0A8H7RYX8"/>
<sequence>MSNQRPPFNNEQSTKSTMSAYAHILDDFPTDGGGSPQRQWSIRQANSRLNPLGLHTALESDLNLHYQGTQAIEEEEEKMGVRNNNNNNGIPMTILSSPTSPRQQQQQEQQQSTNNPYLSSPPMSPTSFKHKTYGFNDPFAEAPMEAWQEMKDYNLRANGLPTLDQMMRLRTLTPLTQSNFTTFLRRRGVHQNLNFLLELETHDKLWHAHIQSKRRQTRSSADRLSQFLESAAEKPANTKDTMMMMYDPNHHQASHYTETPDTQDLLHQQQYFPSTEDDVHTVTGNNNHNNNSTPVLPSSRNPNGKSLNQHDLEQNATRIYRTFCSRLDAAQPIHLPDDHRDVLDELIEKHHRPEPIVFESARSHVFEVLNVFYYPQFVDSVLYTNLAQSSARLSLLIGLICLIIGFAVELSLIFLDQGSMRTRWWGLLPFFIGWTSLIAGFSDFAWWLAFTGKSEISFFAFEPIQDKTVLHIHRKRAFIWLALTIILAIISCIIFVFIPGSRLRSS</sequence>
<protein>
    <recommendedName>
        <fullName evidence="3">RGS domain-containing protein</fullName>
    </recommendedName>
</protein>
<keyword evidence="5" id="KW-1185">Reference proteome</keyword>
<evidence type="ECO:0000256" key="1">
    <source>
        <dbReference type="SAM" id="MobiDB-lite"/>
    </source>
</evidence>
<gene>
    <name evidence="4" type="ORF">INT45_008108</name>
</gene>
<dbReference type="GO" id="GO:0008104">
    <property type="term" value="P:intracellular protein localization"/>
    <property type="evidence" value="ECO:0007669"/>
    <property type="project" value="TreeGrafter"/>
</dbReference>
<evidence type="ECO:0000313" key="5">
    <source>
        <dbReference type="Proteomes" id="UP000646827"/>
    </source>
</evidence>
<evidence type="ECO:0000313" key="4">
    <source>
        <dbReference type="EMBL" id="KAG2219460.1"/>
    </source>
</evidence>
<dbReference type="InterPro" id="IPR036305">
    <property type="entry name" value="RGS_sf"/>
</dbReference>
<dbReference type="PROSITE" id="PS50132">
    <property type="entry name" value="RGS"/>
    <property type="match status" value="1"/>
</dbReference>
<dbReference type="Gene3D" id="1.10.167.10">
    <property type="entry name" value="Regulator of G-protein Signalling 4, domain 2"/>
    <property type="match status" value="1"/>
</dbReference>
<proteinExistence type="predicted"/>
<dbReference type="SUPFAM" id="SSF48097">
    <property type="entry name" value="Regulator of G-protein signaling, RGS"/>
    <property type="match status" value="1"/>
</dbReference>
<dbReference type="GO" id="GO:0005886">
    <property type="term" value="C:plasma membrane"/>
    <property type="evidence" value="ECO:0007669"/>
    <property type="project" value="TreeGrafter"/>
</dbReference>
<keyword evidence="2" id="KW-0472">Membrane</keyword>
<keyword evidence="2" id="KW-0812">Transmembrane</keyword>
<feature type="region of interest" description="Disordered" evidence="1">
    <location>
        <begin position="277"/>
        <end position="304"/>
    </location>
</feature>
<dbReference type="Proteomes" id="UP000646827">
    <property type="component" value="Unassembled WGS sequence"/>
</dbReference>
<dbReference type="InterPro" id="IPR016137">
    <property type="entry name" value="RGS"/>
</dbReference>
<dbReference type="Pfam" id="PF00615">
    <property type="entry name" value="RGS"/>
    <property type="match status" value="1"/>
</dbReference>
<name>A0A8H7RYX8_9FUNG</name>
<comment type="caution">
    <text evidence="4">The sequence shown here is derived from an EMBL/GenBank/DDBJ whole genome shotgun (WGS) entry which is preliminary data.</text>
</comment>
<dbReference type="PANTHER" id="PTHR13155:SF1">
    <property type="entry name" value="A-KINASE ANCHOR PROTEIN 10, MITOCHONDRIAL"/>
    <property type="match status" value="1"/>
</dbReference>
<reference evidence="4 5" key="1">
    <citation type="submission" date="2020-12" db="EMBL/GenBank/DDBJ databases">
        <title>Metabolic potential, ecology and presence of endohyphal bacteria is reflected in genomic diversity of Mucoromycotina.</title>
        <authorList>
            <person name="Muszewska A."/>
            <person name="Okrasinska A."/>
            <person name="Steczkiewicz K."/>
            <person name="Drgas O."/>
            <person name="Orlowska M."/>
            <person name="Perlinska-Lenart U."/>
            <person name="Aleksandrzak-Piekarczyk T."/>
            <person name="Szatraj K."/>
            <person name="Zielenkiewicz U."/>
            <person name="Pilsyk S."/>
            <person name="Malc E."/>
            <person name="Mieczkowski P."/>
            <person name="Kruszewska J.S."/>
            <person name="Biernat P."/>
            <person name="Pawlowska J."/>
        </authorList>
    </citation>
    <scope>NUCLEOTIDE SEQUENCE [LARGE SCALE GENOMIC DNA]</scope>
    <source>
        <strain evidence="4 5">CBS 142.35</strain>
    </source>
</reference>
<feature type="transmembrane region" description="Helical" evidence="2">
    <location>
        <begin position="427"/>
        <end position="449"/>
    </location>
</feature>
<dbReference type="OrthoDB" id="5584247at2759"/>
<feature type="compositionally biased region" description="Polar residues" evidence="1">
    <location>
        <begin position="292"/>
        <end position="304"/>
    </location>
</feature>
<dbReference type="EMBL" id="JAEPRB010000178">
    <property type="protein sequence ID" value="KAG2219460.1"/>
    <property type="molecule type" value="Genomic_DNA"/>
</dbReference>
<keyword evidence="2" id="KW-1133">Transmembrane helix</keyword>
<feature type="region of interest" description="Disordered" evidence="1">
    <location>
        <begin position="81"/>
        <end position="132"/>
    </location>
</feature>
<organism evidence="4 5">
    <name type="scientific">Circinella minor</name>
    <dbReference type="NCBI Taxonomy" id="1195481"/>
    <lineage>
        <taxon>Eukaryota</taxon>
        <taxon>Fungi</taxon>
        <taxon>Fungi incertae sedis</taxon>
        <taxon>Mucoromycota</taxon>
        <taxon>Mucoromycotina</taxon>
        <taxon>Mucoromycetes</taxon>
        <taxon>Mucorales</taxon>
        <taxon>Lichtheimiaceae</taxon>
        <taxon>Circinella</taxon>
    </lineage>
</organism>
<dbReference type="SMART" id="SM00315">
    <property type="entry name" value="RGS"/>
    <property type="match status" value="1"/>
</dbReference>